<organism evidence="1 2">
    <name type="scientific">Crenothrix polyspora</name>
    <dbReference type="NCBI Taxonomy" id="360316"/>
    <lineage>
        <taxon>Bacteria</taxon>
        <taxon>Pseudomonadati</taxon>
        <taxon>Pseudomonadota</taxon>
        <taxon>Gammaproteobacteria</taxon>
        <taxon>Methylococcales</taxon>
        <taxon>Crenotrichaceae</taxon>
        <taxon>Crenothrix</taxon>
    </lineage>
</organism>
<reference evidence="2" key="1">
    <citation type="submission" date="2017-02" db="EMBL/GenBank/DDBJ databases">
        <authorList>
            <person name="Daims H."/>
        </authorList>
    </citation>
    <scope>NUCLEOTIDE SEQUENCE [LARGE SCALE GENOMIC DNA]</scope>
</reference>
<keyword evidence="2" id="KW-1185">Reference proteome</keyword>
<evidence type="ECO:0000313" key="1">
    <source>
        <dbReference type="EMBL" id="SJM95764.1"/>
    </source>
</evidence>
<dbReference type="EMBL" id="FUKI01000156">
    <property type="protein sequence ID" value="SJM95764.1"/>
    <property type="molecule type" value="Genomic_DNA"/>
</dbReference>
<accession>A0A1R4HHR0</accession>
<evidence type="ECO:0000313" key="2">
    <source>
        <dbReference type="Proteomes" id="UP000195667"/>
    </source>
</evidence>
<protein>
    <recommendedName>
        <fullName evidence="3">Methyltransferase type 11</fullName>
    </recommendedName>
</protein>
<dbReference type="Pfam" id="PF13489">
    <property type="entry name" value="Methyltransf_23"/>
    <property type="match status" value="1"/>
</dbReference>
<dbReference type="CDD" id="cd02440">
    <property type="entry name" value="AdoMet_MTases"/>
    <property type="match status" value="1"/>
</dbReference>
<dbReference type="RefSeq" id="WP_087144929.1">
    <property type="nucleotide sequence ID" value="NZ_FUKI01000156.1"/>
</dbReference>
<dbReference type="PANTHER" id="PTHR43861">
    <property type="entry name" value="TRANS-ACONITATE 2-METHYLTRANSFERASE-RELATED"/>
    <property type="match status" value="1"/>
</dbReference>
<dbReference type="AlphaFoldDB" id="A0A1R4HHR0"/>
<gene>
    <name evidence="1" type="ORF">CRENPOLYSF1_770066</name>
</gene>
<sequence>MAIHKKQYHGVFAEHYGHTETWDTRVIPGMLRSLPAISGNSALLDLGCGAGHFLPYARQKGYQHYVGIDLSSDMVKRASQCHPTGEFLVASAAQFSHLLSDQQMRFDAVVSIMMLSTIPSKHDVLSVFKQSYAVLKHGGVLVLCTPHPAFNSYMQHNNDTQVNTEFEGYYAQGRRYDVTRTIGDTKLTFTDYHWPLTTLIDCIVTAGFKLTGIDECQSTNDKQANPSHIIFIATK</sequence>
<dbReference type="OrthoDB" id="9791837at2"/>
<dbReference type="InterPro" id="IPR029063">
    <property type="entry name" value="SAM-dependent_MTases_sf"/>
</dbReference>
<evidence type="ECO:0008006" key="3">
    <source>
        <dbReference type="Google" id="ProtNLM"/>
    </source>
</evidence>
<dbReference type="SUPFAM" id="SSF53335">
    <property type="entry name" value="S-adenosyl-L-methionine-dependent methyltransferases"/>
    <property type="match status" value="1"/>
</dbReference>
<proteinExistence type="predicted"/>
<dbReference type="Gene3D" id="3.40.50.150">
    <property type="entry name" value="Vaccinia Virus protein VP39"/>
    <property type="match status" value="1"/>
</dbReference>
<dbReference type="Proteomes" id="UP000195667">
    <property type="component" value="Unassembled WGS sequence"/>
</dbReference>
<name>A0A1R4HHR0_9GAMM</name>